<gene>
    <name evidence="2" type="ORF">GWK41_02100</name>
</gene>
<evidence type="ECO:0000313" key="3">
    <source>
        <dbReference type="Proteomes" id="UP000772812"/>
    </source>
</evidence>
<dbReference type="EMBL" id="JAACYA010000001">
    <property type="protein sequence ID" value="MBK3331858.1"/>
    <property type="molecule type" value="Genomic_DNA"/>
</dbReference>
<organism evidence="2 3">
    <name type="scientific">Persephonella atlantica</name>
    <dbReference type="NCBI Taxonomy" id="2699429"/>
    <lineage>
        <taxon>Bacteria</taxon>
        <taxon>Pseudomonadati</taxon>
        <taxon>Aquificota</taxon>
        <taxon>Aquificia</taxon>
        <taxon>Aquificales</taxon>
        <taxon>Hydrogenothermaceae</taxon>
        <taxon>Persephonella</taxon>
    </lineage>
</organism>
<keyword evidence="3" id="KW-1185">Reference proteome</keyword>
<keyword evidence="1" id="KW-0175">Coiled coil</keyword>
<comment type="caution">
    <text evidence="2">The sequence shown here is derived from an EMBL/GenBank/DDBJ whole genome shotgun (WGS) entry which is preliminary data.</text>
</comment>
<proteinExistence type="predicted"/>
<evidence type="ECO:0000313" key="2">
    <source>
        <dbReference type="EMBL" id="MBK3331858.1"/>
    </source>
</evidence>
<dbReference type="Proteomes" id="UP000772812">
    <property type="component" value="Unassembled WGS sequence"/>
</dbReference>
<evidence type="ECO:0000256" key="1">
    <source>
        <dbReference type="SAM" id="Coils"/>
    </source>
</evidence>
<protein>
    <submittedName>
        <fullName evidence="2">Uncharacterized protein</fullName>
    </submittedName>
</protein>
<reference evidence="2 3" key="1">
    <citation type="journal article" date="2021" name="Syst. Appl. Microbiol.">
        <title>Persephonella atlantica sp. nov.: How to adapt to physico-chemical gradients in high temperature hydrothermal habitats.</title>
        <authorList>
            <person name="Francois D.X."/>
            <person name="Godfroy A."/>
            <person name="Mathien C."/>
            <person name="Aube J."/>
            <person name="Cathalot C."/>
            <person name="Lesongeur F."/>
            <person name="L'Haridon S."/>
            <person name="Philippon X."/>
            <person name="Roussel E.G."/>
        </authorList>
    </citation>
    <scope>NUCLEOTIDE SEQUENCE [LARGE SCALE GENOMIC DNA]</scope>
    <source>
        <strain evidence="2 3">MO1340</strain>
    </source>
</reference>
<name>A0ABS1GG32_9AQUI</name>
<sequence length="86" mass="10206">MDILIFLEKHKKKLKELDSVEELDSLIQELKSINNEEIKKINLKNIEKVNQLINEIISEVENRKKEILNYLKNSDVQLKGIKAYNR</sequence>
<feature type="coiled-coil region" evidence="1">
    <location>
        <begin position="20"/>
        <end position="66"/>
    </location>
</feature>
<accession>A0ABS1GG32</accession>
<dbReference type="RefSeq" id="WP_200673259.1">
    <property type="nucleotide sequence ID" value="NZ_JAACYA010000001.1"/>
</dbReference>